<feature type="region of interest" description="Disordered" evidence="1">
    <location>
        <begin position="444"/>
        <end position="475"/>
    </location>
</feature>
<proteinExistence type="predicted"/>
<dbReference type="RefSeq" id="WP_213529767.1">
    <property type="nucleotide sequence ID" value="NZ_BOVJ01000127.1"/>
</dbReference>
<feature type="compositionally biased region" description="Low complexity" evidence="1">
    <location>
        <begin position="214"/>
        <end position="234"/>
    </location>
</feature>
<keyword evidence="4" id="KW-1185">Reference proteome</keyword>
<dbReference type="Proteomes" id="UP000680304">
    <property type="component" value="Unassembled WGS sequence"/>
</dbReference>
<evidence type="ECO:0000313" key="3">
    <source>
        <dbReference type="EMBL" id="GIQ65300.1"/>
    </source>
</evidence>
<feature type="domain" description="Flagellar hook-length control protein-like C-terminal" evidence="2">
    <location>
        <begin position="370"/>
        <end position="444"/>
    </location>
</feature>
<evidence type="ECO:0000313" key="4">
    <source>
        <dbReference type="Proteomes" id="UP000680304"/>
    </source>
</evidence>
<protein>
    <recommendedName>
        <fullName evidence="2">Flagellar hook-length control protein-like C-terminal domain-containing protein</fullName>
    </recommendedName>
</protein>
<accession>A0ABQ4NAV4</accession>
<name>A0ABQ4NAV4_9BACL</name>
<feature type="region of interest" description="Disordered" evidence="1">
    <location>
        <begin position="300"/>
        <end position="329"/>
    </location>
</feature>
<feature type="region of interest" description="Disordered" evidence="1">
    <location>
        <begin position="214"/>
        <end position="245"/>
    </location>
</feature>
<gene>
    <name evidence="3" type="ORF">PACILC2_38680</name>
</gene>
<evidence type="ECO:0000256" key="1">
    <source>
        <dbReference type="SAM" id="MobiDB-lite"/>
    </source>
</evidence>
<dbReference type="Pfam" id="PF02120">
    <property type="entry name" value="Flg_hook"/>
    <property type="match status" value="1"/>
</dbReference>
<feature type="compositionally biased region" description="Basic and acidic residues" evidence="1">
    <location>
        <begin position="444"/>
        <end position="471"/>
    </location>
</feature>
<dbReference type="InterPro" id="IPR038610">
    <property type="entry name" value="FliK-like_C_sf"/>
</dbReference>
<dbReference type="InterPro" id="IPR052563">
    <property type="entry name" value="FliK"/>
</dbReference>
<dbReference type="CDD" id="cd17470">
    <property type="entry name" value="T3SS_Flik_C"/>
    <property type="match status" value="1"/>
</dbReference>
<dbReference type="EMBL" id="BOVJ01000127">
    <property type="protein sequence ID" value="GIQ65300.1"/>
    <property type="molecule type" value="Genomic_DNA"/>
</dbReference>
<sequence length="504" mass="52445">MMMNIPAAIVSMPVGRTPAGSESALPAASAAASASFGQTLVYHIGAGNGKAAGAETSAAGPLAALVPAAAAGQPDESVTLDMLLGQIAALLEQLEEQSPIADNGTGEELFASYEQTFEQLEALLALLGIQPEAYPAPPAAAYAQLAVGTAAVPSGRTEAEWRTLQLNIGEALLQLQSALESGTARMGHRETYALIAGQLQKLQGLLFENGAAGQTGPAGQAGQAGPAGQAPYAGDVSAERQSRQPHVRIEAPIRLQPAEPSPGPTVAIAAQEQTDGSRLLRRLAQQPVQPNVLAAVVAASGGTQQTEEPTPPAETFGQPAQLPAANSVAAEGQRPAAAFAPKAETPVYIPAAKFADTMNTYIVQRFDITLAQGRSEARLSLSPEHLGQLEVKLTVRNGQLAAQFVTDTPMAKEMLDSQLPQLRAALQQQGLQVDSLDVTYRDGDGFSSELDSRQHDRGHGRDDRSAGRDGTDGSFSEENAFEAELAELNIKRELGYGRAISVTA</sequence>
<organism evidence="3 4">
    <name type="scientific">Paenibacillus cisolokensis</name>
    <dbReference type="NCBI Taxonomy" id="1658519"/>
    <lineage>
        <taxon>Bacteria</taxon>
        <taxon>Bacillati</taxon>
        <taxon>Bacillota</taxon>
        <taxon>Bacilli</taxon>
        <taxon>Bacillales</taxon>
        <taxon>Paenibacillaceae</taxon>
        <taxon>Paenibacillus</taxon>
    </lineage>
</organism>
<dbReference type="Gene3D" id="3.30.750.140">
    <property type="match status" value="1"/>
</dbReference>
<dbReference type="InterPro" id="IPR021136">
    <property type="entry name" value="Flagellar_hook_control-like_C"/>
</dbReference>
<dbReference type="PANTHER" id="PTHR37533:SF2">
    <property type="entry name" value="FLAGELLAR HOOK-LENGTH CONTROL PROTEIN"/>
    <property type="match status" value="1"/>
</dbReference>
<dbReference type="PANTHER" id="PTHR37533">
    <property type="entry name" value="FLAGELLAR HOOK-LENGTH CONTROL PROTEIN"/>
    <property type="match status" value="1"/>
</dbReference>
<reference evidence="3 4" key="1">
    <citation type="submission" date="2021-04" db="EMBL/GenBank/DDBJ databases">
        <title>Draft genome sequence of Paenibacillus cisolokensis, LC2-13A.</title>
        <authorList>
            <person name="Uke A."/>
            <person name="Chhe C."/>
            <person name="Baramee S."/>
            <person name="Kosugi A."/>
        </authorList>
    </citation>
    <scope>NUCLEOTIDE SEQUENCE [LARGE SCALE GENOMIC DNA]</scope>
    <source>
        <strain evidence="3 4">LC2-13A</strain>
    </source>
</reference>
<comment type="caution">
    <text evidence="3">The sequence shown here is derived from an EMBL/GenBank/DDBJ whole genome shotgun (WGS) entry which is preliminary data.</text>
</comment>
<evidence type="ECO:0000259" key="2">
    <source>
        <dbReference type="Pfam" id="PF02120"/>
    </source>
</evidence>